<proteinExistence type="inferred from homology"/>
<dbReference type="Gene3D" id="3.40.50.1000">
    <property type="entry name" value="HAD superfamily/HAD-like"/>
    <property type="match status" value="1"/>
</dbReference>
<dbReference type="InterPro" id="IPR023198">
    <property type="entry name" value="PGP-like_dom2"/>
</dbReference>
<dbReference type="OrthoDB" id="9782449at2"/>
<dbReference type="STRING" id="83401.SAMN05421742_10756"/>
<evidence type="ECO:0000313" key="2">
    <source>
        <dbReference type="EMBL" id="SDH47021.1"/>
    </source>
</evidence>
<dbReference type="GO" id="GO:0050308">
    <property type="term" value="F:sugar-phosphatase activity"/>
    <property type="evidence" value="ECO:0007669"/>
    <property type="project" value="TreeGrafter"/>
</dbReference>
<accession>A0A1G8CNB1</accession>
<dbReference type="Proteomes" id="UP000217076">
    <property type="component" value="Unassembled WGS sequence"/>
</dbReference>
<comment type="similarity">
    <text evidence="1">Belongs to the HAD-like hydrolase superfamily. CbbY/CbbZ/Gph/YieH family.</text>
</comment>
<evidence type="ECO:0000313" key="3">
    <source>
        <dbReference type="Proteomes" id="UP000217076"/>
    </source>
</evidence>
<dbReference type="InterPro" id="IPR036412">
    <property type="entry name" value="HAD-like_sf"/>
</dbReference>
<evidence type="ECO:0000256" key="1">
    <source>
        <dbReference type="ARBA" id="ARBA00006171"/>
    </source>
</evidence>
<dbReference type="Pfam" id="PF00702">
    <property type="entry name" value="Hydrolase"/>
    <property type="match status" value="1"/>
</dbReference>
<dbReference type="Gene3D" id="1.10.150.240">
    <property type="entry name" value="Putative phosphatase, domain 2"/>
    <property type="match status" value="1"/>
</dbReference>
<dbReference type="SFLD" id="SFLDS00003">
    <property type="entry name" value="Haloacid_Dehalogenase"/>
    <property type="match status" value="1"/>
</dbReference>
<dbReference type="InterPro" id="IPR023214">
    <property type="entry name" value="HAD_sf"/>
</dbReference>
<gene>
    <name evidence="2" type="ORF">SAMN05421742_10756</name>
</gene>
<dbReference type="RefSeq" id="WP_092619917.1">
    <property type="nucleotide sequence ID" value="NZ_FNCV01000007.1"/>
</dbReference>
<dbReference type="NCBIfam" id="TIGR01509">
    <property type="entry name" value="HAD-SF-IA-v3"/>
    <property type="match status" value="1"/>
</dbReference>
<dbReference type="InterPro" id="IPR010976">
    <property type="entry name" value="B-phosphoglucomutase_hydrolase"/>
</dbReference>
<reference evidence="3" key="1">
    <citation type="submission" date="2016-10" db="EMBL/GenBank/DDBJ databases">
        <authorList>
            <person name="Varghese N."/>
            <person name="Submissions S."/>
        </authorList>
    </citation>
    <scope>NUCLEOTIDE SEQUENCE [LARGE SCALE GENOMIC DNA]</scope>
    <source>
        <strain evidence="3">930I</strain>
    </source>
</reference>
<dbReference type="NCBIfam" id="TIGR02009">
    <property type="entry name" value="PGMB-YQAB-SF"/>
    <property type="match status" value="1"/>
</dbReference>
<name>A0A1G8CNB1_9PROT</name>
<keyword evidence="2" id="KW-0378">Hydrolase</keyword>
<protein>
    <submittedName>
        <fullName evidence="2">Haloacid dehalogenase superfamily, subfamily IA, variant 3 with third motif having DD or ED/beta-phosphoglucomutase family hydrolase</fullName>
    </submittedName>
</protein>
<dbReference type="InterPro" id="IPR051806">
    <property type="entry name" value="HAD-like_SPP"/>
</dbReference>
<dbReference type="PANTHER" id="PTHR43481:SF4">
    <property type="entry name" value="GLYCEROL-1-PHOSPHATE PHOSPHOHYDROLASE 1-RELATED"/>
    <property type="match status" value="1"/>
</dbReference>
<sequence length="253" mass="26932">MPDARHPTDPLPRLDTLGLRALVFDLDGVVTSTARLHFGAWKALFDAYLETRDGPGFAPFTEADYMTLVDGRPRYEGVAKFLASRGIELPHGSPNDAPEAETVCGLGNRKNIHFNHLLTTQGAEVFPSSVRLIERLKAKGLAMAVNSSSRNCQRVLETTGLLPLFDAVVDGVYADEHGLPGKPQPETFLAAARLVGAEPATAAVFEDAVAGVRSARAGGFRLVVGIDRGAGRQALLDGGADVVVTDLGEFNLD</sequence>
<dbReference type="EMBL" id="FNCV01000007">
    <property type="protein sequence ID" value="SDH47021.1"/>
    <property type="molecule type" value="Genomic_DNA"/>
</dbReference>
<dbReference type="PANTHER" id="PTHR43481">
    <property type="entry name" value="FRUCTOSE-1-PHOSPHATE PHOSPHATASE"/>
    <property type="match status" value="1"/>
</dbReference>
<dbReference type="SFLD" id="SFLDG01129">
    <property type="entry name" value="C1.5:_HAD__Beta-PGM__Phosphata"/>
    <property type="match status" value="1"/>
</dbReference>
<dbReference type="SUPFAM" id="SSF56784">
    <property type="entry name" value="HAD-like"/>
    <property type="match status" value="1"/>
</dbReference>
<organism evidence="2 3">
    <name type="scientific">Roseospirillum parvum</name>
    <dbReference type="NCBI Taxonomy" id="83401"/>
    <lineage>
        <taxon>Bacteria</taxon>
        <taxon>Pseudomonadati</taxon>
        <taxon>Pseudomonadota</taxon>
        <taxon>Alphaproteobacteria</taxon>
        <taxon>Rhodospirillales</taxon>
        <taxon>Rhodospirillaceae</taxon>
        <taxon>Roseospirillum</taxon>
    </lineage>
</organism>
<dbReference type="InterPro" id="IPR006439">
    <property type="entry name" value="HAD-SF_hydro_IA"/>
</dbReference>
<dbReference type="AlphaFoldDB" id="A0A1G8CNB1"/>
<keyword evidence="3" id="KW-1185">Reference proteome</keyword>